<keyword evidence="2 5" id="KW-0489">Methyltransferase</keyword>
<dbReference type="EC" id="2.1.1.195" evidence="5"/>
<keyword evidence="1 5" id="KW-0169">Cobalamin biosynthesis</keyword>
<dbReference type="NCBIfam" id="NF000849">
    <property type="entry name" value="PRK00075.1-1"/>
    <property type="match status" value="1"/>
</dbReference>
<dbReference type="GO" id="GO:0019251">
    <property type="term" value="P:anaerobic cobalamin biosynthetic process"/>
    <property type="evidence" value="ECO:0007669"/>
    <property type="project" value="UniProtKB-UniRule"/>
</dbReference>
<dbReference type="Proteomes" id="UP000027583">
    <property type="component" value="Unassembled WGS sequence"/>
</dbReference>
<dbReference type="HAMAP" id="MF_00787">
    <property type="entry name" value="CbiD"/>
    <property type="match status" value="1"/>
</dbReference>
<dbReference type="RefSeq" id="WP_031241727.1">
    <property type="nucleotide sequence ID" value="NZ_CBLX010000027.1"/>
</dbReference>
<reference evidence="6 7" key="2">
    <citation type="journal article" date="2014" name="PLoS ONE">
        <title>Evolution of mitochondria reconstructed from the energy metabolism of living bacteria.</title>
        <authorList>
            <person name="Degli Esposti M."/>
            <person name="Chouaia B."/>
            <person name="Comandatore F."/>
            <person name="Crotti E."/>
            <person name="Sassera D."/>
            <person name="Lievens P.M."/>
            <person name="Daffonchio D."/>
            <person name="Bandi C."/>
        </authorList>
    </citation>
    <scope>NUCLEOTIDE SEQUENCE [LARGE SCALE GENOMIC DNA]</scope>
    <source>
        <strain evidence="6 7">SF2.1</strain>
    </source>
</reference>
<dbReference type="InterPro" id="IPR036074">
    <property type="entry name" value="CbiD_sf"/>
</dbReference>
<reference evidence="6 7" key="1">
    <citation type="journal article" date="2014" name="Genome Biol. Evol.">
        <title>Acetic acid bacteria genomes reveal functional traits for adaptation to life in insect guts.</title>
        <authorList>
            <person name="Chouaia B."/>
            <person name="Gaiarsa S."/>
            <person name="Crotti E."/>
            <person name="Comandatore F."/>
            <person name="Degli Esposti M."/>
            <person name="Ricci I."/>
            <person name="Alma A."/>
            <person name="Favia G."/>
            <person name="Bandi C."/>
            <person name="Daffonchio D."/>
        </authorList>
    </citation>
    <scope>NUCLEOTIDE SEQUENCE [LARGE SCALE GENOMIC DNA]</scope>
    <source>
        <strain evidence="6 7">SF2.1</strain>
    </source>
</reference>
<dbReference type="AlphaFoldDB" id="A0A060QLW0"/>
<dbReference type="SUPFAM" id="SSF111342">
    <property type="entry name" value="CbiD-like"/>
    <property type="match status" value="1"/>
</dbReference>
<keyword evidence="3 5" id="KW-0808">Transferase</keyword>
<accession>A0A060QLW0</accession>
<comment type="pathway">
    <text evidence="5">Cofactor biosynthesis; adenosylcobalamin biosynthesis; cob(II)yrinate a,c-diamide from sirohydrochlorin (anaerobic route): step 6/10.</text>
</comment>
<dbReference type="InterPro" id="IPR002748">
    <property type="entry name" value="CbiD"/>
</dbReference>
<dbReference type="PIRSF" id="PIRSF026782">
    <property type="entry name" value="CbiD"/>
    <property type="match status" value="1"/>
</dbReference>
<dbReference type="NCBIfam" id="TIGR00312">
    <property type="entry name" value="cbiD"/>
    <property type="match status" value="1"/>
</dbReference>
<dbReference type="EMBL" id="CBLX010000027">
    <property type="protein sequence ID" value="CDG41111.1"/>
    <property type="molecule type" value="Genomic_DNA"/>
</dbReference>
<evidence type="ECO:0000256" key="5">
    <source>
        <dbReference type="HAMAP-Rule" id="MF_00787"/>
    </source>
</evidence>
<gene>
    <name evidence="5" type="primary">cbiD</name>
    <name evidence="6" type="ORF">ASAP_3066</name>
</gene>
<dbReference type="PANTHER" id="PTHR35863:SF1">
    <property type="entry name" value="COBALT-PRECORRIN-5B C(1)-METHYLTRANSFERASE"/>
    <property type="match status" value="1"/>
</dbReference>
<dbReference type="GO" id="GO:0032259">
    <property type="term" value="P:methylation"/>
    <property type="evidence" value="ECO:0007669"/>
    <property type="project" value="UniProtKB-KW"/>
</dbReference>
<dbReference type="UniPathway" id="UPA00148">
    <property type="reaction ID" value="UER00227"/>
</dbReference>
<proteinExistence type="inferred from homology"/>
<sequence>MTQATALRRGWTTGSCATAAAKAAWSLLRHDICPDPVTISLPGGKEACFALNGHGKDGRTAWASVIKDAGDDPDVTHGAIMRVTVEQASAGTGVTFRAGEGVGTITQPGLPLPPGEPAINPVPRQMIRAALLQVTPEGADAIVTVSIADGEALARQTLNARLGIIGGLSVLGTTGIVIPYSCSAWIHSIHRGIDVARALNLPHIVASTGATSENAARLRYGVSEAALIEMGDFAGGLLKYLHRHPVQRLTLAGGIAKMTKLAEGHLDLHSSRTLANPAALRSIAAPLGLSASRMAQLDAAKTIAQGYAAIADERLGKLIAEAACATARKTLDYPDCEIGVLVVDRQGLIVGASERA</sequence>
<comment type="catalytic activity">
    <reaction evidence="5">
        <text>Co-precorrin-5B + S-adenosyl-L-methionine = Co-precorrin-6A + S-adenosyl-L-homocysteine</text>
        <dbReference type="Rhea" id="RHEA:26285"/>
        <dbReference type="ChEBI" id="CHEBI:57856"/>
        <dbReference type="ChEBI" id="CHEBI:59789"/>
        <dbReference type="ChEBI" id="CHEBI:60063"/>
        <dbReference type="ChEBI" id="CHEBI:60064"/>
        <dbReference type="EC" id="2.1.1.195"/>
    </reaction>
</comment>
<evidence type="ECO:0000256" key="1">
    <source>
        <dbReference type="ARBA" id="ARBA00022573"/>
    </source>
</evidence>
<organism evidence="6 7">
    <name type="scientific">Asaia bogorensis</name>
    <dbReference type="NCBI Taxonomy" id="91915"/>
    <lineage>
        <taxon>Bacteria</taxon>
        <taxon>Pseudomonadati</taxon>
        <taxon>Pseudomonadota</taxon>
        <taxon>Alphaproteobacteria</taxon>
        <taxon>Acetobacterales</taxon>
        <taxon>Acetobacteraceae</taxon>
        <taxon>Asaia</taxon>
    </lineage>
</organism>
<protein>
    <recommendedName>
        <fullName evidence="5">Cobalt-precorrin-5B C(1)-methyltransferase</fullName>
        <ecNumber evidence="5">2.1.1.195</ecNumber>
    </recommendedName>
    <alternativeName>
        <fullName evidence="5">Cobalt-precorrin-6A synthase</fullName>
    </alternativeName>
</protein>
<comment type="similarity">
    <text evidence="5">Belongs to the CbiD family.</text>
</comment>
<comment type="function">
    <text evidence="5">Catalyzes the methylation of C-1 in cobalt-precorrin-5B to form cobalt-precorrin-6A.</text>
</comment>
<keyword evidence="4 5" id="KW-0949">S-adenosyl-L-methionine</keyword>
<dbReference type="Pfam" id="PF01888">
    <property type="entry name" value="CbiD"/>
    <property type="match status" value="1"/>
</dbReference>
<dbReference type="Gene3D" id="3.30.2110.10">
    <property type="entry name" value="CbiD-like"/>
    <property type="match status" value="1"/>
</dbReference>
<dbReference type="PANTHER" id="PTHR35863">
    <property type="entry name" value="COBALT-PRECORRIN-5B C(1)-METHYLTRANSFERASE"/>
    <property type="match status" value="1"/>
</dbReference>
<evidence type="ECO:0000256" key="3">
    <source>
        <dbReference type="ARBA" id="ARBA00022679"/>
    </source>
</evidence>
<evidence type="ECO:0000313" key="6">
    <source>
        <dbReference type="EMBL" id="CDG41111.1"/>
    </source>
</evidence>
<evidence type="ECO:0000256" key="4">
    <source>
        <dbReference type="ARBA" id="ARBA00022691"/>
    </source>
</evidence>
<dbReference type="GO" id="GO:0043780">
    <property type="term" value="F:cobalt-precorrin-5B C1-methyltransferase activity"/>
    <property type="evidence" value="ECO:0007669"/>
    <property type="project" value="RHEA"/>
</dbReference>
<evidence type="ECO:0000313" key="7">
    <source>
        <dbReference type="Proteomes" id="UP000027583"/>
    </source>
</evidence>
<evidence type="ECO:0000256" key="2">
    <source>
        <dbReference type="ARBA" id="ARBA00022603"/>
    </source>
</evidence>
<name>A0A060QLW0_9PROT</name>
<comment type="caution">
    <text evidence="6">The sequence shown here is derived from an EMBL/GenBank/DDBJ whole genome shotgun (WGS) entry which is preliminary data.</text>
</comment>
<dbReference type="eggNOG" id="COG1903">
    <property type="taxonomic scope" value="Bacteria"/>
</dbReference>